<name>A0ABV3PDS2_9ACTN</name>
<keyword evidence="3" id="KW-1185">Reference proteome</keyword>
<evidence type="ECO:0000256" key="1">
    <source>
        <dbReference type="SAM" id="MobiDB-lite"/>
    </source>
</evidence>
<proteinExistence type="predicted"/>
<evidence type="ECO:0000313" key="3">
    <source>
        <dbReference type="Proteomes" id="UP001555826"/>
    </source>
</evidence>
<gene>
    <name evidence="2" type="ORF">AB1207_23820</name>
</gene>
<dbReference type="Proteomes" id="UP001555826">
    <property type="component" value="Unassembled WGS sequence"/>
</dbReference>
<evidence type="ECO:0000313" key="2">
    <source>
        <dbReference type="EMBL" id="MEW9267781.1"/>
    </source>
</evidence>
<sequence>MAGVTGCGADAPVAAPGPTASTAAMSWTGTHLTGTDRTLTWDVVVPRSAGSPVADELNPRTTASVEYFLDAARATV</sequence>
<feature type="region of interest" description="Disordered" evidence="1">
    <location>
        <begin position="1"/>
        <end position="22"/>
    </location>
</feature>
<organism evidence="2 3">
    <name type="scientific">Kineococcus endophyticus</name>
    <dbReference type="NCBI Taxonomy" id="1181883"/>
    <lineage>
        <taxon>Bacteria</taxon>
        <taxon>Bacillati</taxon>
        <taxon>Actinomycetota</taxon>
        <taxon>Actinomycetes</taxon>
        <taxon>Kineosporiales</taxon>
        <taxon>Kineosporiaceae</taxon>
        <taxon>Kineococcus</taxon>
    </lineage>
</organism>
<protein>
    <submittedName>
        <fullName evidence="2">Uncharacterized protein</fullName>
    </submittedName>
</protein>
<reference evidence="2 3" key="1">
    <citation type="submission" date="2024-07" db="EMBL/GenBank/DDBJ databases">
        <authorList>
            <person name="Thanompreechachai J."/>
            <person name="Duangmal K."/>
        </authorList>
    </citation>
    <scope>NUCLEOTIDE SEQUENCE [LARGE SCALE GENOMIC DNA]</scope>
    <source>
        <strain evidence="2 3">KCTC 19886</strain>
    </source>
</reference>
<accession>A0ABV3PDS2</accession>
<dbReference type="RefSeq" id="WP_367641260.1">
    <property type="nucleotide sequence ID" value="NZ_JBFNQN010000023.1"/>
</dbReference>
<dbReference type="EMBL" id="JBFNQN010000023">
    <property type="protein sequence ID" value="MEW9267781.1"/>
    <property type="molecule type" value="Genomic_DNA"/>
</dbReference>
<comment type="caution">
    <text evidence="2">The sequence shown here is derived from an EMBL/GenBank/DDBJ whole genome shotgun (WGS) entry which is preliminary data.</text>
</comment>